<dbReference type="GO" id="GO:0035438">
    <property type="term" value="F:cyclic-di-GMP binding"/>
    <property type="evidence" value="ECO:0007669"/>
    <property type="project" value="InterPro"/>
</dbReference>
<dbReference type="AlphaFoldDB" id="A0A0S2JYF2"/>
<dbReference type="KEGG" id="pphe:PP2015_578"/>
<dbReference type="InterPro" id="IPR009875">
    <property type="entry name" value="PilZ_domain"/>
</dbReference>
<dbReference type="PATRIC" id="fig|161398.10.peg.587"/>
<proteinExistence type="predicted"/>
<organism evidence="2 3">
    <name type="scientific">Pseudoalteromonas phenolica</name>
    <dbReference type="NCBI Taxonomy" id="161398"/>
    <lineage>
        <taxon>Bacteria</taxon>
        <taxon>Pseudomonadati</taxon>
        <taxon>Pseudomonadota</taxon>
        <taxon>Gammaproteobacteria</taxon>
        <taxon>Alteromonadales</taxon>
        <taxon>Pseudoalteromonadaceae</taxon>
        <taxon>Pseudoalteromonas</taxon>
    </lineage>
</organism>
<name>A0A0S2JYF2_9GAMM</name>
<evidence type="ECO:0000259" key="1">
    <source>
        <dbReference type="Pfam" id="PF07238"/>
    </source>
</evidence>
<dbReference type="STRING" id="161398.PP2015_578"/>
<gene>
    <name evidence="2" type="ORF">PP2015_578</name>
</gene>
<dbReference type="Pfam" id="PF07238">
    <property type="entry name" value="PilZ"/>
    <property type="match status" value="2"/>
</dbReference>
<feature type="domain" description="PilZ" evidence="1">
    <location>
        <begin position="167"/>
        <end position="249"/>
    </location>
</feature>
<reference evidence="2 3" key="1">
    <citation type="submission" date="2015-11" db="EMBL/GenBank/DDBJ databases">
        <authorList>
            <person name="Zhang Y."/>
            <person name="Guo Z."/>
        </authorList>
    </citation>
    <scope>NUCLEOTIDE SEQUENCE [LARGE SCALE GENOMIC DNA]</scope>
    <source>
        <strain evidence="2 3">KCTC 12086</strain>
    </source>
</reference>
<accession>A0A0S2JYF2</accession>
<dbReference type="EMBL" id="CP013187">
    <property type="protein sequence ID" value="ALO41099.1"/>
    <property type="molecule type" value="Genomic_DNA"/>
</dbReference>
<protein>
    <recommendedName>
        <fullName evidence="1">PilZ domain-containing protein</fullName>
    </recommendedName>
</protein>
<sequence length="850" mass="97931">MPVLFNDKIRQVKWFYMAEDKLQQYQPLIEELKQQLGSPGFDGFFAQKTAHLTKPDQFLIKMEMSRLSQPIARFIDLRGQVSGEVKPYIHDGKQHFMDDLAITVFEQEIAKHGQYTLAVYEAVMNTDNNFRVIQKRAQQQAQDDADSPPQALNQGAKLIKFASYESRIEERMNYSIKITVEVSKNNIISANTSDISLSGAKIKVHPKAVFEKGQLLSIRLVGLEQDFELGLKSGIQYEVVAVEPVSQDYQFVRLKRTFVEKNQGFDEFLNSFIHGNKRRYKINLDNTMDAVVCKGYEQYYLPRVSSLFVFLSKVNNKHTLPSMVLTNENNAFVHYYFEDERKKSCLYSIFNQKRLAYLNNLQSAVKEAVLYTFTHSNGGKIYYYSAFDFELKQESSLNALFFGFGAQKDSWRAYKVQIMPSYHEDAFIPLSLPASAGKTLEKLNKRPTPRVQGFIQDVQNLMLLTDITDPRRTEEYKKFQYDAGQVNLLKHFGHGKSSTPPTLEVVALEYVNLRAHKRYLYKTDIAFHSDNSNILEGHTRDLSVMGLQVELNDISDAKKGDLVYLDLPELQKITKKHDLKRLRYQVMAVSKSKTIINLKVHKVTEGKHPAIEFFTQLIDKNKSKLQACEETPKVPGLSTALRNMITKSVCQLPLYLHKESAHFNIGAVGRGLYPTQLHKVLEYFNQSGEEQLEIAPVFPANFIEDELSEALRKQTRQDKPLKYTLFMRFDPNKKTLNEAVKSQVLRDEDSLDSLFLFIKKALRKEVLFVFQLQVSKTGRPDTDYLANELKYVSHYALHKAKDLEESLWNVAGVCDLIDITDEVIPTLNVENSLIEKMTEKKRLWFESLPM</sequence>
<evidence type="ECO:0000313" key="2">
    <source>
        <dbReference type="EMBL" id="ALO41099.1"/>
    </source>
</evidence>
<dbReference type="Gene3D" id="2.40.10.220">
    <property type="entry name" value="predicted glycosyltransferase like domains"/>
    <property type="match status" value="1"/>
</dbReference>
<keyword evidence="3" id="KW-1185">Reference proteome</keyword>
<dbReference type="Proteomes" id="UP000061457">
    <property type="component" value="Chromosome I"/>
</dbReference>
<evidence type="ECO:0000313" key="3">
    <source>
        <dbReference type="Proteomes" id="UP000061457"/>
    </source>
</evidence>
<feature type="domain" description="PilZ" evidence="1">
    <location>
        <begin position="513"/>
        <end position="596"/>
    </location>
</feature>